<evidence type="ECO:0000313" key="3">
    <source>
        <dbReference type="EMBL" id="KAK9681070.1"/>
    </source>
</evidence>
<organism evidence="3 4">
    <name type="scientific">Popillia japonica</name>
    <name type="common">Japanese beetle</name>
    <dbReference type="NCBI Taxonomy" id="7064"/>
    <lineage>
        <taxon>Eukaryota</taxon>
        <taxon>Metazoa</taxon>
        <taxon>Ecdysozoa</taxon>
        <taxon>Arthropoda</taxon>
        <taxon>Hexapoda</taxon>
        <taxon>Insecta</taxon>
        <taxon>Pterygota</taxon>
        <taxon>Neoptera</taxon>
        <taxon>Endopterygota</taxon>
        <taxon>Coleoptera</taxon>
        <taxon>Polyphaga</taxon>
        <taxon>Scarabaeiformia</taxon>
        <taxon>Scarabaeidae</taxon>
        <taxon>Rutelinae</taxon>
        <taxon>Popillia</taxon>
    </lineage>
</organism>
<gene>
    <name evidence="3" type="ORF">QE152_g38592</name>
</gene>
<comment type="caution">
    <text evidence="3">The sequence shown here is derived from an EMBL/GenBank/DDBJ whole genome shotgun (WGS) entry which is preliminary data.</text>
</comment>
<evidence type="ECO:0000259" key="2">
    <source>
        <dbReference type="Pfam" id="PF18701"/>
    </source>
</evidence>
<keyword evidence="4" id="KW-1185">Reference proteome</keyword>
<dbReference type="EMBL" id="JASPKY010000850">
    <property type="protein sequence ID" value="KAK9681070.1"/>
    <property type="molecule type" value="Genomic_DNA"/>
</dbReference>
<dbReference type="InterPro" id="IPR040676">
    <property type="entry name" value="DUF5641"/>
</dbReference>
<reference evidence="3 4" key="1">
    <citation type="journal article" date="2024" name="BMC Genomics">
        <title>De novo assembly and annotation of Popillia japonica's genome with initial clues to its potential as an invasive pest.</title>
        <authorList>
            <person name="Cucini C."/>
            <person name="Boschi S."/>
            <person name="Funari R."/>
            <person name="Cardaioli E."/>
            <person name="Iannotti N."/>
            <person name="Marturano G."/>
            <person name="Paoli F."/>
            <person name="Bruttini M."/>
            <person name="Carapelli A."/>
            <person name="Frati F."/>
            <person name="Nardi F."/>
        </authorList>
    </citation>
    <scope>NUCLEOTIDE SEQUENCE [LARGE SCALE GENOMIC DNA]</scope>
    <source>
        <strain evidence="3">DMR45628</strain>
    </source>
</reference>
<name>A0AAW1HWX4_POPJA</name>
<sequence>MTRKIVQQSESEQSSTEKKEEEREEEAEKKEKEKDDDAPPLRWKLGRIVAVHPGKDGINSVVTVKTTAGKVRFFAKLCPLSLSDDNGASKHEGVQK</sequence>
<dbReference type="GO" id="GO:0032259">
    <property type="term" value="P:methylation"/>
    <property type="evidence" value="ECO:0007669"/>
    <property type="project" value="UniProtKB-KW"/>
</dbReference>
<keyword evidence="3" id="KW-0489">Methyltransferase</keyword>
<evidence type="ECO:0000256" key="1">
    <source>
        <dbReference type="SAM" id="MobiDB-lite"/>
    </source>
</evidence>
<dbReference type="Pfam" id="PF18701">
    <property type="entry name" value="DUF5641"/>
    <property type="match status" value="1"/>
</dbReference>
<feature type="region of interest" description="Disordered" evidence="1">
    <location>
        <begin position="1"/>
        <end position="41"/>
    </location>
</feature>
<dbReference type="AlphaFoldDB" id="A0AAW1HWX4"/>
<feature type="domain" description="DUF5641" evidence="2">
    <location>
        <begin position="34"/>
        <end position="80"/>
    </location>
</feature>
<proteinExistence type="predicted"/>
<dbReference type="GO" id="GO:0008168">
    <property type="term" value="F:methyltransferase activity"/>
    <property type="evidence" value="ECO:0007669"/>
    <property type="project" value="UniProtKB-KW"/>
</dbReference>
<evidence type="ECO:0000313" key="4">
    <source>
        <dbReference type="Proteomes" id="UP001458880"/>
    </source>
</evidence>
<keyword evidence="3" id="KW-0808">Transferase</keyword>
<feature type="compositionally biased region" description="Basic and acidic residues" evidence="1">
    <location>
        <begin position="15"/>
        <end position="39"/>
    </location>
</feature>
<accession>A0AAW1HWX4</accession>
<protein>
    <submittedName>
        <fullName evidence="3">Methyltransferase (DUF5641)</fullName>
    </submittedName>
</protein>
<dbReference type="Proteomes" id="UP001458880">
    <property type="component" value="Unassembled WGS sequence"/>
</dbReference>